<dbReference type="GO" id="GO:0005789">
    <property type="term" value="C:endoplasmic reticulum membrane"/>
    <property type="evidence" value="ECO:0007669"/>
    <property type="project" value="TreeGrafter"/>
</dbReference>
<reference evidence="3 4" key="1">
    <citation type="submission" date="2020-07" db="EMBL/GenBank/DDBJ databases">
        <title>The yeast mating-type switching endonuclease HO is a domesticated member of an unorthodox homing genetic element family.</title>
        <authorList>
            <person name="Coughlan A.Y."/>
            <person name="Lombardi L."/>
            <person name="Braun-Galleani S."/>
            <person name="Martos A.R."/>
            <person name="Galeote V."/>
            <person name="Bigey F."/>
            <person name="Dequin S."/>
            <person name="Byrne K.P."/>
            <person name="Wolfe K.H."/>
        </authorList>
    </citation>
    <scope>NUCLEOTIDE SEQUENCE [LARGE SCALE GENOMIC DNA]</scope>
    <source>
        <strain evidence="3 4">NRRL Y-6702</strain>
    </source>
</reference>
<keyword evidence="2" id="KW-0472">Membrane</keyword>
<sequence length="120" mass="13229">MANFFVALWESIFQPGTTPQLIIATHLSFAALVATLGWLIFATSGNIHFIALFSISICLWLAVTWFVQELNHVKLSDNRTIESESKAEEEKRPVTASSSSAETASLTSSKKASQLRSRKV</sequence>
<protein>
    <submittedName>
        <fullName evidence="3">Uncharacterized protein</fullName>
    </submittedName>
</protein>
<dbReference type="OrthoDB" id="9626941at2759"/>
<evidence type="ECO:0000256" key="2">
    <source>
        <dbReference type="SAM" id="Phobius"/>
    </source>
</evidence>
<dbReference type="RefSeq" id="XP_037144088.1">
    <property type="nucleotide sequence ID" value="XM_037288193.1"/>
</dbReference>
<accession>A0A7H9B157</accession>
<dbReference type="AlphaFoldDB" id="A0A7H9B157"/>
<name>A0A7H9B157_ZYGMR</name>
<feature type="region of interest" description="Disordered" evidence="1">
    <location>
        <begin position="79"/>
        <end position="120"/>
    </location>
</feature>
<keyword evidence="2" id="KW-1133">Transmembrane helix</keyword>
<dbReference type="PANTHER" id="PTHR28251">
    <property type="entry name" value="V-TYPE ATPASE ASSEMBLY FACTOR PKR1"/>
    <property type="match status" value="1"/>
</dbReference>
<dbReference type="GO" id="GO:0070072">
    <property type="term" value="P:vacuolar proton-transporting V-type ATPase complex assembly"/>
    <property type="evidence" value="ECO:0007669"/>
    <property type="project" value="InterPro"/>
</dbReference>
<dbReference type="InterPro" id="IPR013945">
    <property type="entry name" value="Pkr1"/>
</dbReference>
<feature type="compositionally biased region" description="Low complexity" evidence="1">
    <location>
        <begin position="95"/>
        <end position="112"/>
    </location>
</feature>
<proteinExistence type="predicted"/>
<evidence type="ECO:0000313" key="3">
    <source>
        <dbReference type="EMBL" id="QLG72360.1"/>
    </source>
</evidence>
<keyword evidence="4" id="KW-1185">Reference proteome</keyword>
<dbReference type="GeneID" id="59236084"/>
<feature type="transmembrane region" description="Helical" evidence="2">
    <location>
        <begin position="21"/>
        <end position="41"/>
    </location>
</feature>
<dbReference type="EMBL" id="CP058607">
    <property type="protein sequence ID" value="QLG72360.1"/>
    <property type="molecule type" value="Genomic_DNA"/>
</dbReference>
<dbReference type="PANTHER" id="PTHR28251:SF1">
    <property type="entry name" value="V-TYPE ATPASE ASSEMBLY FACTOR PKR1"/>
    <property type="match status" value="1"/>
</dbReference>
<organism evidence="3 4">
    <name type="scientific">Zygotorulaspora mrakii</name>
    <name type="common">Zygosaccharomyces mrakii</name>
    <dbReference type="NCBI Taxonomy" id="42260"/>
    <lineage>
        <taxon>Eukaryota</taxon>
        <taxon>Fungi</taxon>
        <taxon>Dikarya</taxon>
        <taxon>Ascomycota</taxon>
        <taxon>Saccharomycotina</taxon>
        <taxon>Saccharomycetes</taxon>
        <taxon>Saccharomycetales</taxon>
        <taxon>Saccharomycetaceae</taxon>
        <taxon>Zygotorulaspora</taxon>
    </lineage>
</organism>
<keyword evidence="2" id="KW-0812">Transmembrane</keyword>
<dbReference type="Proteomes" id="UP000509704">
    <property type="component" value="Chromosome 4"/>
</dbReference>
<evidence type="ECO:0000313" key="4">
    <source>
        <dbReference type="Proteomes" id="UP000509704"/>
    </source>
</evidence>
<evidence type="ECO:0000256" key="1">
    <source>
        <dbReference type="SAM" id="MobiDB-lite"/>
    </source>
</evidence>
<feature type="transmembrane region" description="Helical" evidence="2">
    <location>
        <begin position="47"/>
        <end position="67"/>
    </location>
</feature>
<gene>
    <name evidence="3" type="ORF">HG535_0D00670</name>
</gene>
<dbReference type="KEGG" id="zmk:HG535_0D00670"/>
<feature type="compositionally biased region" description="Basic and acidic residues" evidence="1">
    <location>
        <begin position="79"/>
        <end position="93"/>
    </location>
</feature>
<dbReference type="Pfam" id="PF08636">
    <property type="entry name" value="Pkr1"/>
    <property type="match status" value="1"/>
</dbReference>